<dbReference type="EMBL" id="BLAX01000001">
    <property type="protein sequence ID" value="GET32443.1"/>
    <property type="molecule type" value="Genomic_DNA"/>
</dbReference>
<dbReference type="RefSeq" id="WP_025863089.1">
    <property type="nucleotide sequence ID" value="NZ_BLAX01000001.1"/>
</dbReference>
<feature type="chain" id="PRO_5024376923" description="Type IX secretion system membrane protein PorP/SprF" evidence="1">
    <location>
        <begin position="23"/>
        <end position="351"/>
    </location>
</feature>
<protein>
    <recommendedName>
        <fullName evidence="4">Type IX secretion system membrane protein PorP/SprF</fullName>
    </recommendedName>
</protein>
<sequence>MIKRITFILLLQVFLLGTKSYAQDPHFSQFYAAPTFMSPSLAGSTGGVRVTTNYRNQWPGIKQAYQSYAVSGDMYVNKYHSGFGAIMVTDQAGSADYNTTYLGLQYSYRIQLGENLQFIPGLQFTLGQMSLNRNKLIFPDGLVNGGQSSGNAYLAETKANYFDFNTSLFLYSRKYWIGTTVEHMMQPSYSFLDDQAKTSMKMVVFGGMNIWRERVSRIEEPRRAAFCYRYEHQHNFSQLDFGAYWYSRSLEFGAWWRGIPVFKNENLGTHYLDNDAVVLSAALVTGSFRFGYSYDIQTSDLAGFGGGAHEISIIIEFGDIFGCGAQYLDCFTKRAGLHFNKEQPRNLKIYY</sequence>
<accession>A0A5M4AXU2</accession>
<name>A0A5M4AXU2_9BACT</name>
<comment type="caution">
    <text evidence="2">The sequence shown here is derived from an EMBL/GenBank/DDBJ whole genome shotgun (WGS) entry which is preliminary data.</text>
</comment>
<gene>
    <name evidence="2" type="ORF">PbJCM13498_13060</name>
</gene>
<dbReference type="AlphaFoldDB" id="A0A5M4AXU2"/>
<proteinExistence type="predicted"/>
<keyword evidence="3" id="KW-1185">Reference proteome</keyword>
<dbReference type="Pfam" id="PF11751">
    <property type="entry name" value="PorP_SprF"/>
    <property type="match status" value="1"/>
</dbReference>
<dbReference type="Proteomes" id="UP000391834">
    <property type="component" value="Unassembled WGS sequence"/>
</dbReference>
<feature type="signal peptide" evidence="1">
    <location>
        <begin position="1"/>
        <end position="22"/>
    </location>
</feature>
<dbReference type="InterPro" id="IPR019861">
    <property type="entry name" value="PorP/SprF_Bacteroidetes"/>
</dbReference>
<evidence type="ECO:0000256" key="1">
    <source>
        <dbReference type="SAM" id="SignalP"/>
    </source>
</evidence>
<dbReference type="NCBIfam" id="TIGR03519">
    <property type="entry name" value="T9SS_PorP_fam"/>
    <property type="match status" value="1"/>
</dbReference>
<dbReference type="OrthoDB" id="1186563at2"/>
<evidence type="ECO:0000313" key="3">
    <source>
        <dbReference type="Proteomes" id="UP000391834"/>
    </source>
</evidence>
<keyword evidence="1" id="KW-0732">Signal</keyword>
<organism evidence="2 3">
    <name type="scientific">Prolixibacter bellariivorans</name>
    <dbReference type="NCBI Taxonomy" id="314319"/>
    <lineage>
        <taxon>Bacteria</taxon>
        <taxon>Pseudomonadati</taxon>
        <taxon>Bacteroidota</taxon>
        <taxon>Bacteroidia</taxon>
        <taxon>Marinilabiliales</taxon>
        <taxon>Prolixibacteraceae</taxon>
        <taxon>Prolixibacter</taxon>
    </lineage>
</organism>
<evidence type="ECO:0000313" key="2">
    <source>
        <dbReference type="EMBL" id="GET32443.1"/>
    </source>
</evidence>
<reference evidence="2 3" key="1">
    <citation type="submission" date="2019-10" db="EMBL/GenBank/DDBJ databases">
        <title>Prolixibacter strains distinguished by the presence of nitrate reductase genes were adept at nitrate-dependent anaerobic corrosion of metallic iron and carbon steel.</title>
        <authorList>
            <person name="Iino T."/>
            <person name="Shono N."/>
            <person name="Ito K."/>
            <person name="Nakamura R."/>
            <person name="Sueoka K."/>
            <person name="Harayama S."/>
            <person name="Ohkuma M."/>
        </authorList>
    </citation>
    <scope>NUCLEOTIDE SEQUENCE [LARGE SCALE GENOMIC DNA]</scope>
    <source>
        <strain evidence="2 3">JCM 13498</strain>
    </source>
</reference>
<evidence type="ECO:0008006" key="4">
    <source>
        <dbReference type="Google" id="ProtNLM"/>
    </source>
</evidence>